<evidence type="ECO:0000313" key="3">
    <source>
        <dbReference type="EMBL" id="GAL60291.1"/>
    </source>
</evidence>
<proteinExistence type="predicted"/>
<evidence type="ECO:0000313" key="4">
    <source>
        <dbReference type="Proteomes" id="UP000029462"/>
    </source>
</evidence>
<evidence type="ECO:0000259" key="2">
    <source>
        <dbReference type="Pfam" id="PF23961"/>
    </source>
</evidence>
<name>A0A090V658_PSEVU</name>
<dbReference type="EMBL" id="BBMZ01000034">
    <property type="protein sequence ID" value="GAL60291.1"/>
    <property type="molecule type" value="Genomic_DNA"/>
</dbReference>
<feature type="region of interest" description="Disordered" evidence="1">
    <location>
        <begin position="1"/>
        <end position="20"/>
    </location>
</feature>
<dbReference type="eggNOG" id="ENOG50304ZA">
    <property type="taxonomic scope" value="Bacteria"/>
</dbReference>
<keyword evidence="4" id="KW-1185">Reference proteome</keyword>
<dbReference type="InterPro" id="IPR057087">
    <property type="entry name" value="Gp12-like"/>
</dbReference>
<dbReference type="Pfam" id="PF23961">
    <property type="entry name" value="Phage_tail_terminator_9"/>
    <property type="match status" value="1"/>
</dbReference>
<feature type="domain" description="Phage neck terminator protein gp12-like" evidence="2">
    <location>
        <begin position="24"/>
        <end position="178"/>
    </location>
</feature>
<accession>A0A090V658</accession>
<dbReference type="AlphaFoldDB" id="A0A090V658"/>
<gene>
    <name evidence="3" type="ORF">EV102420_34_00280</name>
</gene>
<organism evidence="3 4">
    <name type="scientific">Pseudescherichia vulneris NBRC 102420</name>
    <dbReference type="NCBI Taxonomy" id="1115515"/>
    <lineage>
        <taxon>Bacteria</taxon>
        <taxon>Pseudomonadati</taxon>
        <taxon>Pseudomonadota</taxon>
        <taxon>Gammaproteobacteria</taxon>
        <taxon>Enterobacterales</taxon>
        <taxon>Enterobacteriaceae</taxon>
        <taxon>Pseudescherichia</taxon>
    </lineage>
</organism>
<sequence length="182" mass="20385">MSNNTSTEAGWLTPTSPDPDYDEALDAQLSQWISSVSGLPLEAVHPRWREEPLLPSSTNATWCAFSITAWSSDDNPAFSSQLDENVQFWRHETFECTASFYGSAGMTYAARFRDGIAVPQNNASLNALGFSLSDDIFLTLYPELIEQTWVRRYDMTAQLRRKIVREYAIQSLVAAPAIFSGE</sequence>
<reference evidence="3 4" key="1">
    <citation type="submission" date="2014-09" db="EMBL/GenBank/DDBJ databases">
        <title>Whole genome shotgun sequence of Escherichia vulneris NBRC 102420.</title>
        <authorList>
            <person name="Yoshida Y."/>
            <person name="Hosoyama A."/>
            <person name="Tsuchikane K."/>
            <person name="Ohji S."/>
            <person name="Ichikawa N."/>
            <person name="Kimura A."/>
            <person name="Yamazoe A."/>
            <person name="Ezaki T."/>
            <person name="Fujita N."/>
        </authorList>
    </citation>
    <scope>NUCLEOTIDE SEQUENCE [LARGE SCALE GENOMIC DNA]</scope>
    <source>
        <strain evidence="3 4">NBRC 102420</strain>
    </source>
</reference>
<evidence type="ECO:0000256" key="1">
    <source>
        <dbReference type="SAM" id="MobiDB-lite"/>
    </source>
</evidence>
<dbReference type="STRING" id="1115515.EV102420_34_00280"/>
<dbReference type="Proteomes" id="UP000029462">
    <property type="component" value="Unassembled WGS sequence"/>
</dbReference>
<protein>
    <recommendedName>
        <fullName evidence="2">Phage neck terminator protein gp12-like domain-containing protein</fullName>
    </recommendedName>
</protein>
<comment type="caution">
    <text evidence="3">The sequence shown here is derived from an EMBL/GenBank/DDBJ whole genome shotgun (WGS) entry which is preliminary data.</text>
</comment>